<dbReference type="InterPro" id="IPR028250">
    <property type="entry name" value="DsbDN"/>
</dbReference>
<evidence type="ECO:0000256" key="3">
    <source>
        <dbReference type="ARBA" id="ARBA00022692"/>
    </source>
</evidence>
<dbReference type="Pfam" id="PF13899">
    <property type="entry name" value="Thioredoxin_7"/>
    <property type="match status" value="1"/>
</dbReference>
<dbReference type="PROSITE" id="PS51352">
    <property type="entry name" value="THIOREDOXIN_2"/>
    <property type="match status" value="1"/>
</dbReference>
<evidence type="ECO:0000256" key="1">
    <source>
        <dbReference type="ARBA" id="ARBA00004651"/>
    </source>
</evidence>
<keyword evidence="4" id="KW-0201">Cytochrome c-type biogenesis</keyword>
<dbReference type="Gene3D" id="3.40.30.10">
    <property type="entry name" value="Glutaredoxin"/>
    <property type="match status" value="1"/>
</dbReference>
<evidence type="ECO:0000256" key="2">
    <source>
        <dbReference type="ARBA" id="ARBA00022475"/>
    </source>
</evidence>
<dbReference type="Pfam" id="PF11412">
    <property type="entry name" value="DsbD_N"/>
    <property type="match status" value="1"/>
</dbReference>
<dbReference type="InterPro" id="IPR013766">
    <property type="entry name" value="Thioredoxin_domain"/>
</dbReference>
<dbReference type="InterPro" id="IPR036929">
    <property type="entry name" value="DsbDN_sf"/>
</dbReference>
<dbReference type="GO" id="GO:0005886">
    <property type="term" value="C:plasma membrane"/>
    <property type="evidence" value="ECO:0007669"/>
    <property type="project" value="UniProtKB-SubCell"/>
</dbReference>
<dbReference type="PANTHER" id="PTHR32234:SF0">
    <property type="entry name" value="THIOL:DISULFIDE INTERCHANGE PROTEIN DSBD"/>
    <property type="match status" value="1"/>
</dbReference>
<evidence type="ECO:0000256" key="7">
    <source>
        <dbReference type="SAM" id="Phobius"/>
    </source>
</evidence>
<protein>
    <recommendedName>
        <fullName evidence="8">Thioredoxin domain-containing protein</fullName>
    </recommendedName>
</protein>
<sequence>MVFLGGHQKRPAFAHANGSCLENMRAMRFLRVFLVCCCSWGLGIPGQIAAQLAPTSPRMAFPEVAVWLIAQETLPADTTETILRFGVQIPPDHHGYLDTGDEGLFIPLSFSFPTWASHGIQVVLRTHSPGEREDTVHATVLRGQGEFTFGVPMPSTRFLSDDTVALTFRYQICNDVTRLCYPPQERTMSLRALAEGPQGAAQAPTLVQQPPVSFTLNERITALFGRHANNLFFAFVLVLLAGLLASATPCVYPMLPITAAIFTARGAGSQQRSRLHALIYCLGIMGFYAFLGGIATLTGTAISAVMTNAWAHIGFAILFGYLGLSMLGFYEWPSFFASLLTKIDTLASRLSGFSGTLCMGATTGLIISPCVGPITGTILLDITGQVAHAQTLATTAGPGGVWRGVVLMTSFGLGLGIPFLAIGLLSSQLPSAGTWLTKTKYVIALPTLYFAYSYYEKGMEIALIPPQVGYTLLVALGLYLIAWYLRLSLRWYHRAVQYPGILICFIVATYLLYNAVTHPGFTYTQSSSAELSGQAPLAPPPAEMHANLRWERDFAQALQRARVEQKPLFIDFYATWCANCKAFQQLAVQNPTLNAALAAVVLVKIYDTDATFRVLQQDGRYPELRGIGGQPLLPLFAIYSARGELVWKGQDYQAVHTMVAQLAQASNMATP</sequence>
<reference evidence="9" key="1">
    <citation type="submission" date="2019-03" db="EMBL/GenBank/DDBJ databases">
        <title>Lake Tanganyika Metagenome-Assembled Genomes (MAGs).</title>
        <authorList>
            <person name="Tran P."/>
        </authorList>
    </citation>
    <scope>NUCLEOTIDE SEQUENCE</scope>
    <source>
        <strain evidence="9">K_DeepCast_65m_m2_066</strain>
    </source>
</reference>
<dbReference type="Pfam" id="PF02683">
    <property type="entry name" value="DsbD_TM"/>
    <property type="match status" value="1"/>
</dbReference>
<evidence type="ECO:0000259" key="8">
    <source>
        <dbReference type="PROSITE" id="PS51352"/>
    </source>
</evidence>
<dbReference type="GO" id="GO:0015035">
    <property type="term" value="F:protein-disulfide reductase activity"/>
    <property type="evidence" value="ECO:0007669"/>
    <property type="project" value="TreeGrafter"/>
</dbReference>
<feature type="transmembrane region" description="Helical" evidence="7">
    <location>
        <begin position="400"/>
        <end position="426"/>
    </location>
</feature>
<feature type="transmembrane region" description="Helical" evidence="7">
    <location>
        <begin position="231"/>
        <end position="255"/>
    </location>
</feature>
<feature type="transmembrane region" description="Helical" evidence="7">
    <location>
        <begin position="467"/>
        <end position="485"/>
    </location>
</feature>
<evidence type="ECO:0000313" key="10">
    <source>
        <dbReference type="Proteomes" id="UP000712673"/>
    </source>
</evidence>
<feature type="domain" description="Thioredoxin" evidence="8">
    <location>
        <begin position="529"/>
        <end position="671"/>
    </location>
</feature>
<keyword evidence="3 7" id="KW-0812">Transmembrane</keyword>
<gene>
    <name evidence="9" type="ORF">FJZ47_09660</name>
</gene>
<name>A0A938B2I7_UNCTE</name>
<feature type="transmembrane region" description="Helical" evidence="7">
    <location>
        <begin position="350"/>
        <end position="380"/>
    </location>
</feature>
<dbReference type="AlphaFoldDB" id="A0A938B2I7"/>
<organism evidence="9 10">
    <name type="scientific">Tectimicrobiota bacterium</name>
    <dbReference type="NCBI Taxonomy" id="2528274"/>
    <lineage>
        <taxon>Bacteria</taxon>
        <taxon>Pseudomonadati</taxon>
        <taxon>Nitrospinota/Tectimicrobiota group</taxon>
        <taxon>Candidatus Tectimicrobiota</taxon>
    </lineage>
</organism>
<dbReference type="Gene3D" id="2.60.40.1250">
    <property type="entry name" value="Thiol:disulfide interchange protein DsbD, N-terminal domain"/>
    <property type="match status" value="1"/>
</dbReference>
<keyword evidence="6 7" id="KW-0472">Membrane</keyword>
<dbReference type="EMBL" id="VGLS01000250">
    <property type="protein sequence ID" value="MBM3224054.1"/>
    <property type="molecule type" value="Genomic_DNA"/>
</dbReference>
<dbReference type="InterPro" id="IPR036249">
    <property type="entry name" value="Thioredoxin-like_sf"/>
</dbReference>
<dbReference type="InterPro" id="IPR003834">
    <property type="entry name" value="Cyt_c_assmbl_TM_dom"/>
</dbReference>
<feature type="transmembrane region" description="Helical" evidence="7">
    <location>
        <begin position="438"/>
        <end position="455"/>
    </location>
</feature>
<feature type="transmembrane region" description="Helical" evidence="7">
    <location>
        <begin position="309"/>
        <end position="330"/>
    </location>
</feature>
<dbReference type="GO" id="GO:0017004">
    <property type="term" value="P:cytochrome complex assembly"/>
    <property type="evidence" value="ECO:0007669"/>
    <property type="project" value="UniProtKB-KW"/>
</dbReference>
<feature type="transmembrane region" description="Helical" evidence="7">
    <location>
        <begin position="275"/>
        <end position="297"/>
    </location>
</feature>
<evidence type="ECO:0000256" key="5">
    <source>
        <dbReference type="ARBA" id="ARBA00022989"/>
    </source>
</evidence>
<evidence type="ECO:0000256" key="4">
    <source>
        <dbReference type="ARBA" id="ARBA00022748"/>
    </source>
</evidence>
<dbReference type="SUPFAM" id="SSF52833">
    <property type="entry name" value="Thioredoxin-like"/>
    <property type="match status" value="1"/>
</dbReference>
<comment type="caution">
    <text evidence="9">The sequence shown here is derived from an EMBL/GenBank/DDBJ whole genome shotgun (WGS) entry which is preliminary data.</text>
</comment>
<dbReference type="PANTHER" id="PTHR32234">
    <property type="entry name" value="THIOL:DISULFIDE INTERCHANGE PROTEIN DSBD"/>
    <property type="match status" value="1"/>
</dbReference>
<feature type="transmembrane region" description="Helical" evidence="7">
    <location>
        <begin position="497"/>
        <end position="516"/>
    </location>
</feature>
<evidence type="ECO:0000313" key="9">
    <source>
        <dbReference type="EMBL" id="MBM3224054.1"/>
    </source>
</evidence>
<comment type="subcellular location">
    <subcellularLocation>
        <location evidence="1">Cell membrane</location>
        <topology evidence="1">Multi-pass membrane protein</topology>
    </subcellularLocation>
</comment>
<keyword evidence="5 7" id="KW-1133">Transmembrane helix</keyword>
<accession>A0A938B2I7</accession>
<keyword evidence="2" id="KW-1003">Cell membrane</keyword>
<dbReference type="GO" id="GO:0045454">
    <property type="term" value="P:cell redox homeostasis"/>
    <property type="evidence" value="ECO:0007669"/>
    <property type="project" value="TreeGrafter"/>
</dbReference>
<dbReference type="Proteomes" id="UP000712673">
    <property type="component" value="Unassembled WGS sequence"/>
</dbReference>
<proteinExistence type="predicted"/>
<evidence type="ECO:0000256" key="6">
    <source>
        <dbReference type="ARBA" id="ARBA00023136"/>
    </source>
</evidence>